<evidence type="ECO:0000256" key="18">
    <source>
        <dbReference type="ARBA" id="ARBA00023136"/>
    </source>
</evidence>
<keyword evidence="27" id="KW-1185">Reference proteome</keyword>
<dbReference type="PANTHER" id="PTHR13335:SF1">
    <property type="entry name" value="TARGET OF RAPAMYCIN COMPLEX 2 SUBUNIT MAPKAP1"/>
    <property type="match status" value="1"/>
</dbReference>
<evidence type="ECO:0000256" key="20">
    <source>
        <dbReference type="ARBA" id="ARBA00023242"/>
    </source>
</evidence>
<proteinExistence type="inferred from homology"/>
<evidence type="ECO:0000256" key="14">
    <source>
        <dbReference type="ARBA" id="ARBA00022787"/>
    </source>
</evidence>
<dbReference type="RefSeq" id="XP_013789435.1">
    <property type="nucleotide sequence ID" value="XM_013933981.2"/>
</dbReference>
<keyword evidence="19" id="KW-0458">Lysosome</keyword>
<feature type="domain" description="SIN1-type PH" evidence="25">
    <location>
        <begin position="339"/>
        <end position="446"/>
    </location>
</feature>
<gene>
    <name evidence="28" type="primary">LOC106473297</name>
</gene>
<comment type="similarity">
    <text evidence="9">Belongs to the SIN1 family.</text>
</comment>
<evidence type="ECO:0000313" key="27">
    <source>
        <dbReference type="Proteomes" id="UP000694941"/>
    </source>
</evidence>
<dbReference type="Pfam" id="PF05422">
    <property type="entry name" value="SIN1"/>
    <property type="match status" value="1"/>
</dbReference>
<evidence type="ECO:0000256" key="5">
    <source>
        <dbReference type="ARBA" id="ARBA00004406"/>
    </source>
</evidence>
<evidence type="ECO:0000313" key="28">
    <source>
        <dbReference type="RefSeq" id="XP_013789435.1"/>
    </source>
</evidence>
<dbReference type="Pfam" id="PF16979">
    <property type="entry name" value="SIN1_PH"/>
    <property type="match status" value="1"/>
</dbReference>
<keyword evidence="15" id="KW-0256">Endoplasmic reticulum</keyword>
<evidence type="ECO:0000256" key="12">
    <source>
        <dbReference type="ARBA" id="ARBA00022490"/>
    </source>
</evidence>
<dbReference type="InterPro" id="IPR031313">
    <property type="entry name" value="Sin1_PH_dom"/>
</dbReference>
<dbReference type="InterPro" id="IPR032679">
    <property type="entry name" value="Sin1_N"/>
</dbReference>
<evidence type="ECO:0000256" key="6">
    <source>
        <dbReference type="ARBA" id="ARBA00004450"/>
    </source>
</evidence>
<dbReference type="Pfam" id="PF16978">
    <property type="entry name" value="CRIM"/>
    <property type="match status" value="1"/>
</dbReference>
<keyword evidence="16" id="KW-0333">Golgi apparatus</keyword>
<evidence type="ECO:0000256" key="15">
    <source>
        <dbReference type="ARBA" id="ARBA00022824"/>
    </source>
</evidence>
<evidence type="ECO:0000256" key="3">
    <source>
        <dbReference type="ARBA" id="ARBA00004220"/>
    </source>
</evidence>
<evidence type="ECO:0000256" key="22">
    <source>
        <dbReference type="ARBA" id="ARBA00031431"/>
    </source>
</evidence>
<organism evidence="27 28">
    <name type="scientific">Limulus polyphemus</name>
    <name type="common">Atlantic horseshoe crab</name>
    <dbReference type="NCBI Taxonomy" id="6850"/>
    <lineage>
        <taxon>Eukaryota</taxon>
        <taxon>Metazoa</taxon>
        <taxon>Ecdysozoa</taxon>
        <taxon>Arthropoda</taxon>
        <taxon>Chelicerata</taxon>
        <taxon>Merostomata</taxon>
        <taxon>Xiphosura</taxon>
        <taxon>Limulidae</taxon>
        <taxon>Limulus</taxon>
    </lineage>
</organism>
<dbReference type="Pfam" id="PF25322">
    <property type="entry name" value="RBD_SIN1"/>
    <property type="match status" value="1"/>
</dbReference>
<keyword evidence="13" id="KW-0967">Endosome</keyword>
<dbReference type="Proteomes" id="UP000694941">
    <property type="component" value="Unplaced"/>
</dbReference>
<evidence type="ECO:0000256" key="1">
    <source>
        <dbReference type="ARBA" id="ARBA00004123"/>
    </source>
</evidence>
<evidence type="ECO:0000256" key="7">
    <source>
        <dbReference type="ARBA" id="ARBA00004556"/>
    </source>
</evidence>
<evidence type="ECO:0000256" key="16">
    <source>
        <dbReference type="ARBA" id="ARBA00023034"/>
    </source>
</evidence>
<dbReference type="InterPro" id="IPR057339">
    <property type="entry name" value="RBD_SIN1"/>
</dbReference>
<keyword evidence="18" id="KW-0472">Membrane</keyword>
<dbReference type="InterPro" id="IPR011993">
    <property type="entry name" value="PH-like_dom_sf"/>
</dbReference>
<evidence type="ECO:0000256" key="4">
    <source>
        <dbReference type="ARBA" id="ARBA00004395"/>
    </source>
</evidence>
<name>A0ABM1BVF3_LIMPO</name>
<reference evidence="28" key="1">
    <citation type="submission" date="2025-08" db="UniProtKB">
        <authorList>
            <consortium name="RefSeq"/>
        </authorList>
    </citation>
    <scope>IDENTIFICATION</scope>
    <source>
        <tissue evidence="28">Muscle</tissue>
    </source>
</reference>
<keyword evidence="11" id="KW-1003">Cell membrane</keyword>
<keyword evidence="14" id="KW-1000">Mitochondrion outer membrane</keyword>
<keyword evidence="20" id="KW-0539">Nucleus</keyword>
<evidence type="ECO:0000256" key="19">
    <source>
        <dbReference type="ARBA" id="ARBA00023228"/>
    </source>
</evidence>
<dbReference type="PANTHER" id="PTHR13335">
    <property type="entry name" value="TARGET OF RAPAMYCIN COMPLEX 2 SUBUNIT MAPKAP1"/>
    <property type="match status" value="1"/>
</dbReference>
<evidence type="ECO:0000259" key="25">
    <source>
        <dbReference type="Pfam" id="PF16979"/>
    </source>
</evidence>
<keyword evidence="12" id="KW-0963">Cytoplasm</keyword>
<dbReference type="InterPro" id="IPR031567">
    <property type="entry name" value="CRIM_dom"/>
</dbReference>
<dbReference type="InterPro" id="IPR008828">
    <property type="entry name" value="Sin1/Avo1"/>
</dbReference>
<comment type="subcellular location">
    <subcellularLocation>
        <location evidence="2">Cell membrane</location>
        <topology evidence="2">Peripheral membrane protein</topology>
    </subcellularLocation>
    <subcellularLocation>
        <location evidence="7">Cytoplasm</location>
        <location evidence="7">Perinuclear region</location>
    </subcellularLocation>
    <subcellularLocation>
        <location evidence="3">Early endosome membrane</location>
        <topology evidence="3">Peripheral membrane protein</topology>
    </subcellularLocation>
    <subcellularLocation>
        <location evidence="5">Endoplasmic reticulum membrane</location>
        <topology evidence="5">Peripheral membrane protein</topology>
    </subcellularLocation>
    <subcellularLocation>
        <location evidence="4">Golgi apparatus membrane</location>
        <topology evidence="4">Peripheral membrane protein</topology>
    </subcellularLocation>
    <subcellularLocation>
        <location evidence="8">Late endosome membrane</location>
        <topology evidence="8">Peripheral membrane protein</topology>
    </subcellularLocation>
    <subcellularLocation>
        <location evidence="21">Lysosome membrane</location>
        <topology evidence="21">Peripheral membrane protein</topology>
    </subcellularLocation>
    <subcellularLocation>
        <location evidence="6">Mitochondrion outer membrane</location>
        <topology evidence="6">Peripheral membrane protein</topology>
    </subcellularLocation>
    <subcellularLocation>
        <location evidence="1">Nucleus</location>
    </subcellularLocation>
</comment>
<feature type="domain" description="Sin1 N-terminal" evidence="23">
    <location>
        <begin position="18"/>
        <end position="119"/>
    </location>
</feature>
<keyword evidence="17" id="KW-0496">Mitochondrion</keyword>
<evidence type="ECO:0000256" key="2">
    <source>
        <dbReference type="ARBA" id="ARBA00004202"/>
    </source>
</evidence>
<dbReference type="GeneID" id="106473297"/>
<evidence type="ECO:0000259" key="23">
    <source>
        <dbReference type="Pfam" id="PF05422"/>
    </source>
</evidence>
<evidence type="ECO:0000259" key="24">
    <source>
        <dbReference type="Pfam" id="PF16978"/>
    </source>
</evidence>
<evidence type="ECO:0000256" key="8">
    <source>
        <dbReference type="ARBA" id="ARBA00004633"/>
    </source>
</evidence>
<evidence type="ECO:0000256" key="9">
    <source>
        <dbReference type="ARBA" id="ARBA00009407"/>
    </source>
</evidence>
<dbReference type="Gene3D" id="2.30.29.30">
    <property type="entry name" value="Pleckstrin-homology domain (PH domain)/Phosphotyrosine-binding domain (PTB)"/>
    <property type="match status" value="1"/>
</dbReference>
<accession>A0ABM1BVF3</accession>
<evidence type="ECO:0000256" key="10">
    <source>
        <dbReference type="ARBA" id="ARBA00014183"/>
    </source>
</evidence>
<evidence type="ECO:0000259" key="26">
    <source>
        <dbReference type="Pfam" id="PF25322"/>
    </source>
</evidence>
<evidence type="ECO:0000256" key="13">
    <source>
        <dbReference type="ARBA" id="ARBA00022753"/>
    </source>
</evidence>
<feature type="domain" description="Target of rapamycin complex 2 subunit MAPKAP1-like Ras-binding" evidence="26">
    <location>
        <begin position="251"/>
        <end position="310"/>
    </location>
</feature>
<evidence type="ECO:0000256" key="11">
    <source>
        <dbReference type="ARBA" id="ARBA00022475"/>
    </source>
</evidence>
<feature type="domain" description="CRIM" evidence="24">
    <location>
        <begin position="138"/>
        <end position="238"/>
    </location>
</feature>
<evidence type="ECO:0000256" key="21">
    <source>
        <dbReference type="ARBA" id="ARBA00023765"/>
    </source>
</evidence>
<sequence>MAFFDDRKFLLYHIRHSYITCDDTGISEMVMLNEPIDSAAVKDNGDCDDPVRSVVSMPDYYENALDVDLTEMVQSCDIVSDMEFIGAHRRRSNTAQRLERLKKEKKNNAKVKNITWRCPTTLTGTFDFLSDDRIMSDGAQIKKIRIFLTMQTPEEQAYPLEVKTMISAKVQDLIGLICWQYTNEEKEPKLKPNVGYYCLKIAEENGEVDEDFPSLNPNEPVSKFDFPVLALVEQEKEDDAEPVITVHIEDQFSKIQVTTLNITVQQVIEQALKKRKGISGLEYRVEKYHEPGVTVSLQSQLADIGTLELAVIWEDESSTEDELDTWNGQEEMTAVEAPLFHSYSVSAIHKLGKNSEVHLGISGEKVELNPVPHKGTAKFWTWQQKAVTLDVEHIAACEMLNRKCSVGLGVFKLVYQVDQDYKSQVFETEARKAQEIVKKLQYILEMRSSSVYKEYKATKERKLHRKHQKSLR</sequence>
<evidence type="ECO:0000256" key="17">
    <source>
        <dbReference type="ARBA" id="ARBA00023128"/>
    </source>
</evidence>
<protein>
    <recommendedName>
        <fullName evidence="10">Target of rapamycin complex 2 subunit MAPKAP1</fullName>
    </recommendedName>
    <alternativeName>
        <fullName evidence="22">Stress-activated map kinase-interacting protein 1</fullName>
    </alternativeName>
</protein>